<evidence type="ECO:0000313" key="1">
    <source>
        <dbReference type="EMBL" id="GFY43759.1"/>
    </source>
</evidence>
<comment type="caution">
    <text evidence="1">The sequence shown here is derived from an EMBL/GenBank/DDBJ whole genome shotgun (WGS) entry which is preliminary data.</text>
</comment>
<accession>A0A8X7BVR7</accession>
<reference evidence="1" key="1">
    <citation type="submission" date="2020-08" db="EMBL/GenBank/DDBJ databases">
        <title>Multicomponent nature underlies the extraordinary mechanical properties of spider dragline silk.</title>
        <authorList>
            <person name="Kono N."/>
            <person name="Nakamura H."/>
            <person name="Mori M."/>
            <person name="Yoshida Y."/>
            <person name="Ohtoshi R."/>
            <person name="Malay A.D."/>
            <person name="Moran D.A.P."/>
            <person name="Tomita M."/>
            <person name="Numata K."/>
            <person name="Arakawa K."/>
        </authorList>
    </citation>
    <scope>NUCLEOTIDE SEQUENCE</scope>
</reference>
<dbReference type="OrthoDB" id="6443309at2759"/>
<proteinExistence type="predicted"/>
<name>A0A8X7BVR7_9ARAC</name>
<keyword evidence="2" id="KW-1185">Reference proteome</keyword>
<organism evidence="1 2">
    <name type="scientific">Trichonephila inaurata madagascariensis</name>
    <dbReference type="NCBI Taxonomy" id="2747483"/>
    <lineage>
        <taxon>Eukaryota</taxon>
        <taxon>Metazoa</taxon>
        <taxon>Ecdysozoa</taxon>
        <taxon>Arthropoda</taxon>
        <taxon>Chelicerata</taxon>
        <taxon>Arachnida</taxon>
        <taxon>Araneae</taxon>
        <taxon>Araneomorphae</taxon>
        <taxon>Entelegynae</taxon>
        <taxon>Araneoidea</taxon>
        <taxon>Nephilidae</taxon>
        <taxon>Trichonephila</taxon>
        <taxon>Trichonephila inaurata</taxon>
    </lineage>
</organism>
<sequence length="151" mass="17497">MVDHYFAFKTICKLSTSMQNLHILDGIFPIGDDVFIFASTYYGSVSAHIRRFKKYRKTYYPASEEITLAPWWIEYIMDFGYYCSVKSLSRLVSKQLSKHQHTYICKRCLSDPLKLEVGDIKKAVDKLRTIGLAKADKKSDFQKEDKTSSAQ</sequence>
<dbReference type="AlphaFoldDB" id="A0A8X7BVR7"/>
<evidence type="ECO:0000313" key="2">
    <source>
        <dbReference type="Proteomes" id="UP000886998"/>
    </source>
</evidence>
<protein>
    <submittedName>
        <fullName evidence="1">Uncharacterized protein</fullName>
    </submittedName>
</protein>
<dbReference type="Proteomes" id="UP000886998">
    <property type="component" value="Unassembled WGS sequence"/>
</dbReference>
<dbReference type="EMBL" id="BMAV01003847">
    <property type="protein sequence ID" value="GFY43759.1"/>
    <property type="molecule type" value="Genomic_DNA"/>
</dbReference>
<gene>
    <name evidence="1" type="ORF">TNIN_138551</name>
</gene>